<dbReference type="CDD" id="cd02037">
    <property type="entry name" value="Mrp_NBP35"/>
    <property type="match status" value="1"/>
</dbReference>
<evidence type="ECO:0000256" key="4">
    <source>
        <dbReference type="ARBA" id="ARBA00023004"/>
    </source>
</evidence>
<dbReference type="GO" id="GO:0140663">
    <property type="term" value="F:ATP-dependent FeS chaperone activity"/>
    <property type="evidence" value="ECO:0007669"/>
    <property type="project" value="InterPro"/>
</dbReference>
<evidence type="ECO:0000313" key="11">
    <source>
        <dbReference type="Proteomes" id="UP000509667"/>
    </source>
</evidence>
<keyword evidence="1 6" id="KW-0479">Metal-binding</keyword>
<keyword evidence="6" id="KW-0378">Hydrolase</keyword>
<dbReference type="InterPro" id="IPR018720">
    <property type="entry name" value="DUF2249"/>
</dbReference>
<dbReference type="Gene3D" id="3.40.50.300">
    <property type="entry name" value="P-loop containing nucleotide triphosphate hydrolases"/>
    <property type="match status" value="1"/>
</dbReference>
<dbReference type="GO" id="GO:0051539">
    <property type="term" value="F:4 iron, 4 sulfur cluster binding"/>
    <property type="evidence" value="ECO:0007669"/>
    <property type="project" value="TreeGrafter"/>
</dbReference>
<accession>A0A7D5TLQ3</accession>
<evidence type="ECO:0000256" key="5">
    <source>
        <dbReference type="ARBA" id="ARBA00023014"/>
    </source>
</evidence>
<keyword evidence="3 6" id="KW-0067">ATP-binding</keyword>
<proteinExistence type="inferred from homology"/>
<dbReference type="GeneID" id="56078349"/>
<dbReference type="InterPro" id="IPR002744">
    <property type="entry name" value="MIP18-like"/>
</dbReference>
<feature type="compositionally biased region" description="Acidic residues" evidence="7">
    <location>
        <begin position="9"/>
        <end position="27"/>
    </location>
</feature>
<dbReference type="InterPro" id="IPR034904">
    <property type="entry name" value="FSCA_dom_sf"/>
</dbReference>
<keyword evidence="4 6" id="KW-0408">Iron</keyword>
<organism evidence="10 11">
    <name type="scientific">Halosimplex rubrum</name>
    <dbReference type="NCBI Taxonomy" id="869889"/>
    <lineage>
        <taxon>Archaea</taxon>
        <taxon>Methanobacteriati</taxon>
        <taxon>Methanobacteriota</taxon>
        <taxon>Stenosarchaea group</taxon>
        <taxon>Halobacteria</taxon>
        <taxon>Halobacteriales</taxon>
        <taxon>Haloarculaceae</taxon>
        <taxon>Halosimplex</taxon>
    </lineage>
</organism>
<dbReference type="Proteomes" id="UP000509667">
    <property type="component" value="Chromosome"/>
</dbReference>
<dbReference type="AlphaFoldDB" id="A0A7D5TLQ3"/>
<dbReference type="PANTHER" id="PTHR42961">
    <property type="entry name" value="IRON-SULFUR PROTEIN NUBPL"/>
    <property type="match status" value="1"/>
</dbReference>
<evidence type="ECO:0000313" key="10">
    <source>
        <dbReference type="EMBL" id="QLH77752.1"/>
    </source>
</evidence>
<evidence type="ECO:0000259" key="9">
    <source>
        <dbReference type="Pfam" id="PF10006"/>
    </source>
</evidence>
<sequence length="436" mass="46481">MSEHTDPDATADEDATERESNDDTLQDDVEAALRQVRDPDAGKDVFEAGLVSDIAVSEGAVTVVADLTDFRPKEGEQVTSAMLQAVSDVAGVDHAHIERETAHAGDEDRSTGLADVDRVIAVASAKGGVGKTTVATHIACAMAGADRDVGLFDADIHGPNVPEVLEVSGPVYSDDDGNPLPVEASELDVMSVGLMESGAPLAWRGAMAHDALSELFEDTAWGDLDTLIVDLPPGTGDVVLTTLQEVHLDGVVFVTTPFHAAVTDTARSLDLFEENDVPVLGVAVNMAGFTCPTCGDEHDLFEHGEPLEGLDAPVLAELDFDPSVQATPRPGDLPEQMQRLGEDARERVEDVWAVDVPDEAVDLRGVDADGRHDRVREAFDATERGEAFVLVSDRDPAPVRSFIASLSAEADDPGDLDPFEVERLNPETWVLRTVRP</sequence>
<dbReference type="InterPro" id="IPR033756">
    <property type="entry name" value="YlxH/NBP35"/>
</dbReference>
<protein>
    <recommendedName>
        <fullName evidence="6">Iron-sulfur cluster carrier protein</fullName>
    </recommendedName>
</protein>
<comment type="function">
    <text evidence="6">Binds and transfers iron-sulfur (Fe-S) clusters to target apoproteins. Can hydrolyze ATP.</text>
</comment>
<name>A0A7D5TLQ3_9EURY</name>
<evidence type="ECO:0000256" key="7">
    <source>
        <dbReference type="SAM" id="MobiDB-lite"/>
    </source>
</evidence>
<reference evidence="10 11" key="1">
    <citation type="submission" date="2020-07" db="EMBL/GenBank/DDBJ databases">
        <title>Halosimplex pelagicum sp. nov. and Halosimplex rubrum sp. nov., isolated from salted brown alga Laminaria, and emended description of the genus Halosimplex.</title>
        <authorList>
            <person name="Cui H."/>
        </authorList>
    </citation>
    <scope>NUCLEOTIDE SEQUENCE [LARGE SCALE GENOMIC DNA]</scope>
    <source>
        <strain evidence="10 11">R27</strain>
    </source>
</reference>
<feature type="binding site" evidence="6">
    <location>
        <begin position="125"/>
        <end position="132"/>
    </location>
    <ligand>
        <name>ATP</name>
        <dbReference type="ChEBI" id="CHEBI:30616"/>
    </ligand>
</feature>
<evidence type="ECO:0000256" key="2">
    <source>
        <dbReference type="ARBA" id="ARBA00022741"/>
    </source>
</evidence>
<feature type="region of interest" description="Disordered" evidence="7">
    <location>
        <begin position="1"/>
        <end position="27"/>
    </location>
</feature>
<dbReference type="RefSeq" id="WP_179911671.1">
    <property type="nucleotide sequence ID" value="NZ_CP058910.1"/>
</dbReference>
<dbReference type="GO" id="GO:0046872">
    <property type="term" value="F:metal ion binding"/>
    <property type="evidence" value="ECO:0007669"/>
    <property type="project" value="UniProtKB-KW"/>
</dbReference>
<keyword evidence="2 6" id="KW-0547">Nucleotide-binding</keyword>
<dbReference type="InterPro" id="IPR044304">
    <property type="entry name" value="NUBPL-like"/>
</dbReference>
<dbReference type="PANTHER" id="PTHR42961:SF2">
    <property type="entry name" value="IRON-SULFUR PROTEIN NUBPL"/>
    <property type="match status" value="1"/>
</dbReference>
<evidence type="ECO:0000256" key="1">
    <source>
        <dbReference type="ARBA" id="ARBA00022723"/>
    </source>
</evidence>
<dbReference type="EMBL" id="CP058910">
    <property type="protein sequence ID" value="QLH77752.1"/>
    <property type="molecule type" value="Genomic_DNA"/>
</dbReference>
<dbReference type="Pfam" id="PF10609">
    <property type="entry name" value="ParA"/>
    <property type="match status" value="1"/>
</dbReference>
<keyword evidence="11" id="KW-1185">Reference proteome</keyword>
<feature type="domain" description="DUF2249" evidence="9">
    <location>
        <begin position="361"/>
        <end position="433"/>
    </location>
</feature>
<comment type="similarity">
    <text evidence="6">Belongs to the Mrp/NBP35 ATP-binding proteins family.</text>
</comment>
<dbReference type="HAMAP" id="MF_02040">
    <property type="entry name" value="Mrp_NBP35"/>
    <property type="match status" value="1"/>
</dbReference>
<dbReference type="GO" id="GO:0016887">
    <property type="term" value="F:ATP hydrolysis activity"/>
    <property type="evidence" value="ECO:0007669"/>
    <property type="project" value="UniProtKB-UniRule"/>
</dbReference>
<feature type="domain" description="MIP18 family-like" evidence="8">
    <location>
        <begin position="27"/>
        <end position="93"/>
    </location>
</feature>
<dbReference type="KEGG" id="hrr:HZS55_10760"/>
<dbReference type="Pfam" id="PF10006">
    <property type="entry name" value="DUF2249"/>
    <property type="match status" value="1"/>
</dbReference>
<dbReference type="GO" id="GO:0005524">
    <property type="term" value="F:ATP binding"/>
    <property type="evidence" value="ECO:0007669"/>
    <property type="project" value="UniProtKB-UniRule"/>
</dbReference>
<gene>
    <name evidence="10" type="ORF">HZS55_10760</name>
</gene>
<dbReference type="InterPro" id="IPR019591">
    <property type="entry name" value="Mrp/NBP35_ATP-bd"/>
</dbReference>
<evidence type="ECO:0000259" key="8">
    <source>
        <dbReference type="Pfam" id="PF01883"/>
    </source>
</evidence>
<dbReference type="SUPFAM" id="SSF52540">
    <property type="entry name" value="P-loop containing nucleoside triphosphate hydrolases"/>
    <property type="match status" value="1"/>
</dbReference>
<dbReference type="SUPFAM" id="SSF117916">
    <property type="entry name" value="Fe-S cluster assembly (FSCA) domain-like"/>
    <property type="match status" value="1"/>
</dbReference>
<evidence type="ECO:0000256" key="6">
    <source>
        <dbReference type="HAMAP-Rule" id="MF_02040"/>
    </source>
</evidence>
<dbReference type="InterPro" id="IPR027417">
    <property type="entry name" value="P-loop_NTPase"/>
</dbReference>
<dbReference type="Pfam" id="PF01883">
    <property type="entry name" value="FeS_assembly_P"/>
    <property type="match status" value="1"/>
</dbReference>
<keyword evidence="5 6" id="KW-0411">Iron-sulfur</keyword>
<dbReference type="Gene3D" id="3.30.300.130">
    <property type="entry name" value="Fe-S cluster assembly (FSCA)"/>
    <property type="match status" value="1"/>
</dbReference>
<evidence type="ECO:0000256" key="3">
    <source>
        <dbReference type="ARBA" id="ARBA00022840"/>
    </source>
</evidence>
<dbReference type="GO" id="GO:0016226">
    <property type="term" value="P:iron-sulfur cluster assembly"/>
    <property type="evidence" value="ECO:0007669"/>
    <property type="project" value="InterPro"/>
</dbReference>
<comment type="subunit">
    <text evidence="6">Homodimer.</text>
</comment>